<dbReference type="EMBL" id="CAJZBQ010000036">
    <property type="protein sequence ID" value="CAG9324874.1"/>
    <property type="molecule type" value="Genomic_DNA"/>
</dbReference>
<sequence length="580" mass="65312">MDFLKKMLNQEIPPKQKALLLSVLAAITFYSASQIKRRKLSKNNPSQIKKAQNKYNSTKAALSSISKLPKVSEEKISKIRSSNIHELRESLDNGDFSCEELLITYLNRLKTHAISRNLINAVNIDEALACARALDEELKSGHKRGPFHGIPISVKDMIQVKNFPATKGFTMLSHNLQNEDCLIIDALRRGGAVFYVTGTVPQGLGAFETNNWATGQAENPWRYLRTPGGSSGGDAGLVASGCCALGIGSELYGSIRIPSAFCGLYGIKPTAGRISKFCPNQSSHPFPVLSAAYGPMAKSTEDLALFFQVLCSDYVFKKDPLTPPIFWNEEKYREKRKLRIGYIESNEYWPLPSCMQRAMTLAKNALEDHEFIKIDLPDLDICNELLVSIMENSDSKEIGEPDLFRQKFQAGKSWLAQLKKNFSKNKETFYAKGSCLKSAYDYVKNLIKATQIKNEFIKKWIDLGIDVIIGPYPVPAILHGSFQELYPGFIYSTFFNLLDCPAGNVPVGVVNENEEFYPETEEHWTKVMNKNMQDSKGLPLCVQIMAPPYREELCLNVMKQLEEKIPFWKTYQDCLELVKE</sequence>
<dbReference type="PANTHER" id="PTHR45847">
    <property type="entry name" value="FATTY ACID AMIDE HYDROLASE"/>
    <property type="match status" value="1"/>
</dbReference>
<dbReference type="InterPro" id="IPR023631">
    <property type="entry name" value="Amidase_dom"/>
</dbReference>
<feature type="domain" description="Amidase" evidence="2">
    <location>
        <begin position="100"/>
        <end position="555"/>
    </location>
</feature>
<dbReference type="GO" id="GO:0017064">
    <property type="term" value="F:fatty acid amide hydrolase activity"/>
    <property type="evidence" value="ECO:0007669"/>
    <property type="project" value="TreeGrafter"/>
</dbReference>
<dbReference type="GO" id="GO:0009062">
    <property type="term" value="P:fatty acid catabolic process"/>
    <property type="evidence" value="ECO:0007669"/>
    <property type="project" value="TreeGrafter"/>
</dbReference>
<reference evidence="3" key="1">
    <citation type="submission" date="2021-09" db="EMBL/GenBank/DDBJ databases">
        <authorList>
            <consortium name="AG Swart"/>
            <person name="Singh M."/>
            <person name="Singh A."/>
            <person name="Seah K."/>
            <person name="Emmerich C."/>
        </authorList>
    </citation>
    <scope>NUCLEOTIDE SEQUENCE</scope>
    <source>
        <strain evidence="3">ATCC30299</strain>
    </source>
</reference>
<keyword evidence="4" id="KW-1185">Reference proteome</keyword>
<dbReference type="SUPFAM" id="SSF75304">
    <property type="entry name" value="Amidase signature (AS) enzymes"/>
    <property type="match status" value="1"/>
</dbReference>
<feature type="active site" description="Charge relay system" evidence="1">
    <location>
        <position position="155"/>
    </location>
</feature>
<evidence type="ECO:0000313" key="4">
    <source>
        <dbReference type="Proteomes" id="UP001162131"/>
    </source>
</evidence>
<dbReference type="PIRSF" id="PIRSF001221">
    <property type="entry name" value="Amidase_fungi"/>
    <property type="match status" value="1"/>
</dbReference>
<proteinExistence type="predicted"/>
<dbReference type="InterPro" id="IPR052096">
    <property type="entry name" value="Endocannabinoid_amidase"/>
</dbReference>
<dbReference type="InterPro" id="IPR036928">
    <property type="entry name" value="AS_sf"/>
</dbReference>
<feature type="active site" description="Acyl-ester intermediate" evidence="1">
    <location>
        <position position="254"/>
    </location>
</feature>
<evidence type="ECO:0000259" key="2">
    <source>
        <dbReference type="Pfam" id="PF01425"/>
    </source>
</evidence>
<gene>
    <name evidence="3" type="ORF">BSTOLATCC_MIC36648</name>
</gene>
<feature type="active site" description="Charge relay system" evidence="1">
    <location>
        <position position="230"/>
    </location>
</feature>
<dbReference type="GO" id="GO:0004040">
    <property type="term" value="F:amidase activity"/>
    <property type="evidence" value="ECO:0007669"/>
    <property type="project" value="TreeGrafter"/>
</dbReference>
<organism evidence="3 4">
    <name type="scientific">Blepharisma stoltei</name>
    <dbReference type="NCBI Taxonomy" id="1481888"/>
    <lineage>
        <taxon>Eukaryota</taxon>
        <taxon>Sar</taxon>
        <taxon>Alveolata</taxon>
        <taxon>Ciliophora</taxon>
        <taxon>Postciliodesmatophora</taxon>
        <taxon>Heterotrichea</taxon>
        <taxon>Heterotrichida</taxon>
        <taxon>Blepharismidae</taxon>
        <taxon>Blepharisma</taxon>
    </lineage>
</organism>
<dbReference type="AlphaFoldDB" id="A0AAU9JK39"/>
<dbReference type="PANTHER" id="PTHR45847:SF6">
    <property type="entry name" value="FATTY ACID AMIDE HYDROLASE"/>
    <property type="match status" value="1"/>
</dbReference>
<evidence type="ECO:0000256" key="1">
    <source>
        <dbReference type="PIRSR" id="PIRSR001221-1"/>
    </source>
</evidence>
<dbReference type="Pfam" id="PF01425">
    <property type="entry name" value="Amidase"/>
    <property type="match status" value="1"/>
</dbReference>
<comment type="caution">
    <text evidence="3">The sequence shown here is derived from an EMBL/GenBank/DDBJ whole genome shotgun (WGS) entry which is preliminary data.</text>
</comment>
<accession>A0AAU9JK39</accession>
<name>A0AAU9JK39_9CILI</name>
<protein>
    <recommendedName>
        <fullName evidence="2">Amidase domain-containing protein</fullName>
    </recommendedName>
</protein>
<dbReference type="Gene3D" id="3.90.1300.10">
    <property type="entry name" value="Amidase signature (AS) domain"/>
    <property type="match status" value="1"/>
</dbReference>
<dbReference type="Proteomes" id="UP001162131">
    <property type="component" value="Unassembled WGS sequence"/>
</dbReference>
<evidence type="ECO:0000313" key="3">
    <source>
        <dbReference type="EMBL" id="CAG9324874.1"/>
    </source>
</evidence>